<dbReference type="GO" id="GO:0003729">
    <property type="term" value="F:mRNA binding"/>
    <property type="evidence" value="ECO:0007669"/>
    <property type="project" value="TreeGrafter"/>
</dbReference>
<evidence type="ECO:0000256" key="1">
    <source>
        <dbReference type="ARBA" id="ARBA00022737"/>
    </source>
</evidence>
<proteinExistence type="predicted"/>
<dbReference type="PANTHER" id="PTHR47933">
    <property type="entry name" value="PENTATRICOPEPTIDE REPEAT-CONTAINING PROTEIN 1, MITOCHONDRIAL"/>
    <property type="match status" value="1"/>
</dbReference>
<feature type="region of interest" description="Disordered" evidence="4">
    <location>
        <begin position="57"/>
        <end position="141"/>
    </location>
</feature>
<dbReference type="PROSITE" id="PS51375">
    <property type="entry name" value="PPR"/>
    <property type="match status" value="1"/>
</dbReference>
<dbReference type="AlphaFoldDB" id="A0A1B8G723"/>
<feature type="compositionally biased region" description="Low complexity" evidence="4">
    <location>
        <begin position="64"/>
        <end position="74"/>
    </location>
</feature>
<keyword evidence="6" id="KW-1185">Reference proteome</keyword>
<reference evidence="5 6" key="1">
    <citation type="submission" date="2016-03" db="EMBL/GenBank/DDBJ databases">
        <title>Comparative genomics of Pseudogymnoascus destructans, the fungus causing white-nose syndrome of bats.</title>
        <authorList>
            <person name="Palmer J.M."/>
            <person name="Drees K.P."/>
            <person name="Foster J.T."/>
            <person name="Lindner D.L."/>
        </authorList>
    </citation>
    <scope>NUCLEOTIDE SEQUENCE [LARGE SCALE GENOMIC DNA]</scope>
    <source>
        <strain evidence="5 6">UAMH 10579</strain>
    </source>
</reference>
<name>A0A1B8G723_9PEZI</name>
<evidence type="ECO:0000256" key="4">
    <source>
        <dbReference type="SAM" id="MobiDB-lite"/>
    </source>
</evidence>
<dbReference type="OrthoDB" id="185373at2759"/>
<dbReference type="GeneID" id="28843756"/>
<dbReference type="NCBIfam" id="TIGR00756">
    <property type="entry name" value="PPR"/>
    <property type="match status" value="1"/>
</dbReference>
<evidence type="ECO:0000313" key="5">
    <source>
        <dbReference type="EMBL" id="OBT91620.1"/>
    </source>
</evidence>
<dbReference type="PROSITE" id="PS50084">
    <property type="entry name" value="KH_TYPE_1"/>
    <property type="match status" value="1"/>
</dbReference>
<accession>A0A1B8G723</accession>
<dbReference type="InterPro" id="IPR011990">
    <property type="entry name" value="TPR-like_helical_dom_sf"/>
</dbReference>
<dbReference type="STRING" id="342668.A0A1B8G723"/>
<evidence type="ECO:0000256" key="3">
    <source>
        <dbReference type="PROSITE-ProRule" id="PRU00708"/>
    </source>
</evidence>
<dbReference type="CDD" id="cd00105">
    <property type="entry name" value="KH-I"/>
    <property type="match status" value="1"/>
</dbReference>
<dbReference type="Gene3D" id="1.25.40.10">
    <property type="entry name" value="Tetratricopeptide repeat domain"/>
    <property type="match status" value="2"/>
</dbReference>
<dbReference type="Proteomes" id="UP000091956">
    <property type="component" value="Unassembled WGS sequence"/>
</dbReference>
<keyword evidence="1" id="KW-0677">Repeat</keyword>
<gene>
    <name evidence="5" type="ORF">VE01_10370</name>
</gene>
<dbReference type="EMBL" id="KV460285">
    <property type="protein sequence ID" value="OBT91620.1"/>
    <property type="molecule type" value="Genomic_DNA"/>
</dbReference>
<reference evidence="6" key="2">
    <citation type="journal article" date="2018" name="Nat. Commun.">
        <title>Extreme sensitivity to ultraviolet light in the fungal pathogen causing white-nose syndrome of bats.</title>
        <authorList>
            <person name="Palmer J.M."/>
            <person name="Drees K.P."/>
            <person name="Foster J.T."/>
            <person name="Lindner D.L."/>
        </authorList>
    </citation>
    <scope>NUCLEOTIDE SEQUENCE [LARGE SCALE GENOMIC DNA]</scope>
    <source>
        <strain evidence="6">UAMH 10579</strain>
    </source>
</reference>
<feature type="compositionally biased region" description="Low complexity" evidence="4">
    <location>
        <begin position="88"/>
        <end position="97"/>
    </location>
</feature>
<dbReference type="Gene3D" id="3.30.1370.10">
    <property type="entry name" value="K Homology domain, type 1"/>
    <property type="match status" value="1"/>
</dbReference>
<sequence>MVPGSRSISICKAAVSRCSPTLHRDIREPLLFLYPTWARGFSSSAAEVLRNEQSTLHSRLAPESQQACSSSAASFDTRALDTRPVAPSSSSQEYESISKARGAQQYAHATSNKDTCNNKGPRGGLSPNGRRSNQKNPRPRRLQIQRVVSVNDALDIRLRRVKIEEGDTMPKARKFRAKSSKYPTTSEQQGDTGATMMRNIVKAYPRPIIKGDSFRKVPYGQKVRMILSTTERAEMRWWYQDEVRRLQHENMNEDRGFPQKGPPEVLKTLIRYTPKRVENTLLRISVPDNAVDSLLVGPGNNIIDIKNLTGCDIELLEAEEGKSTRSLLLSGPPICISAAAAHIFRIVPAAVSNSTNRAFTFSQYNTRSSTTGVAQTTDARGSAHITTQYYLASSKVDDIPRRADSIPKPKRLTEKSLELYIRSLTGIKMTSPLHKMLYRKNEDHVEIVAERLLEVFAYDECMDVMTITALNEAVSFLAKYGRVAATREIFDKARRVRFPLTPETYNILLRGCAKTQNINTFAALLGVMIHSGYRPNSGTWRAFMMVLRNPKAILHVYEAMQGRGLFHEEGLLSDVCELLLPHEMTFCLNKNQLVAPFIEHMSSRYGDGWLSVSGANKVLEELGKRGLLSECWSLVDYMVEQNILPNAVTINTIFTHSTDARDFRNNIRALDRVSEQARFRPDGTTYEILFKLAWRWRLYSTARVIWQRACLDACARFEMRQRVSTSLQSTFMFQSTALPSLPGPSAPADSVWDLTAGVFVVREICPPAPKDESQTPDESSLSQWKAFHHAVETVKSELLIFKEWRAVGSLTKLLVAAVKTDETVSKQMDNNFEKGMEHLLQYAPVVRIKRRFWRDDE</sequence>
<keyword evidence="2" id="KW-0694">RNA-binding</keyword>
<dbReference type="InterPro" id="IPR002885">
    <property type="entry name" value="PPR_rpt"/>
</dbReference>
<evidence type="ECO:0008006" key="7">
    <source>
        <dbReference type="Google" id="ProtNLM"/>
    </source>
</evidence>
<dbReference type="InterPro" id="IPR036612">
    <property type="entry name" value="KH_dom_type_1_sf"/>
</dbReference>
<feature type="compositionally biased region" description="Polar residues" evidence="4">
    <location>
        <begin position="107"/>
        <end position="118"/>
    </location>
</feature>
<dbReference type="RefSeq" id="XP_018125353.1">
    <property type="nucleotide sequence ID" value="XM_018279769.2"/>
</dbReference>
<dbReference type="SUPFAM" id="SSF54791">
    <property type="entry name" value="Eukaryotic type KH-domain (KH-domain type I)"/>
    <property type="match status" value="1"/>
</dbReference>
<dbReference type="InterPro" id="IPR051240">
    <property type="entry name" value="Mito_RNA-Proc/Resp"/>
</dbReference>
<feature type="repeat" description="PPR" evidence="3">
    <location>
        <begin position="501"/>
        <end position="535"/>
    </location>
</feature>
<evidence type="ECO:0000256" key="2">
    <source>
        <dbReference type="PROSITE-ProRule" id="PRU00117"/>
    </source>
</evidence>
<evidence type="ECO:0000313" key="6">
    <source>
        <dbReference type="Proteomes" id="UP000091956"/>
    </source>
</evidence>
<protein>
    <recommendedName>
        <fullName evidence="7">K Homology domain-containing protein</fullName>
    </recommendedName>
</protein>
<organism evidence="5 6">
    <name type="scientific">Pseudogymnoascus verrucosus</name>
    <dbReference type="NCBI Taxonomy" id="342668"/>
    <lineage>
        <taxon>Eukaryota</taxon>
        <taxon>Fungi</taxon>
        <taxon>Dikarya</taxon>
        <taxon>Ascomycota</taxon>
        <taxon>Pezizomycotina</taxon>
        <taxon>Leotiomycetes</taxon>
        <taxon>Thelebolales</taxon>
        <taxon>Thelebolaceae</taxon>
        <taxon>Pseudogymnoascus</taxon>
    </lineage>
</organism>
<dbReference type="PANTHER" id="PTHR47933:SF14">
    <property type="entry name" value="PENTATRICOPEPTIDE REPEAT (PPR) SUPERFAMILY PROTEIN"/>
    <property type="match status" value="1"/>
</dbReference>